<keyword evidence="3" id="KW-1185">Reference proteome</keyword>
<evidence type="ECO:0000259" key="1">
    <source>
        <dbReference type="PROSITE" id="PS51674"/>
    </source>
</evidence>
<gene>
    <name evidence="2" type="ORF">GCM10012275_63470</name>
</gene>
<sequence>MITPACRYRQAHGVSVLLRQIDPADTGGPAQPACQQSCHDPEWWHVEGRDHFAVRARARQVCAGCPVRLVCLVHAARAREYGIWAAMSRRQRQEWLRRLRAITAERRAHRPAVPAVSASGEVAA</sequence>
<dbReference type="Pfam" id="PF02467">
    <property type="entry name" value="Whib"/>
    <property type="match status" value="1"/>
</dbReference>
<evidence type="ECO:0000313" key="3">
    <source>
        <dbReference type="Proteomes" id="UP000637578"/>
    </source>
</evidence>
<dbReference type="InterPro" id="IPR034768">
    <property type="entry name" value="4FE4S_WBL"/>
</dbReference>
<feature type="domain" description="4Fe-4S Wbl-type" evidence="1">
    <location>
        <begin position="33"/>
        <end position="94"/>
    </location>
</feature>
<dbReference type="EMBL" id="BMMK01000068">
    <property type="protein sequence ID" value="GGM84133.1"/>
    <property type="molecule type" value="Genomic_DNA"/>
</dbReference>
<comment type="caution">
    <text evidence="2">The sequence shown here is derived from an EMBL/GenBank/DDBJ whole genome shotgun (WGS) entry which is preliminary data.</text>
</comment>
<dbReference type="Proteomes" id="UP000637578">
    <property type="component" value="Unassembled WGS sequence"/>
</dbReference>
<protein>
    <recommendedName>
        <fullName evidence="1">4Fe-4S Wbl-type domain-containing protein</fullName>
    </recommendedName>
</protein>
<dbReference type="AlphaFoldDB" id="A0A8J3CF26"/>
<organism evidence="2 3">
    <name type="scientific">Longimycelium tulufanense</name>
    <dbReference type="NCBI Taxonomy" id="907463"/>
    <lineage>
        <taxon>Bacteria</taxon>
        <taxon>Bacillati</taxon>
        <taxon>Actinomycetota</taxon>
        <taxon>Actinomycetes</taxon>
        <taxon>Pseudonocardiales</taxon>
        <taxon>Pseudonocardiaceae</taxon>
        <taxon>Longimycelium</taxon>
    </lineage>
</organism>
<reference evidence="2" key="2">
    <citation type="submission" date="2020-09" db="EMBL/GenBank/DDBJ databases">
        <authorList>
            <person name="Sun Q."/>
            <person name="Zhou Y."/>
        </authorList>
    </citation>
    <scope>NUCLEOTIDE SEQUENCE</scope>
    <source>
        <strain evidence="2">CGMCC 4.5737</strain>
    </source>
</reference>
<dbReference type="PROSITE" id="PS51674">
    <property type="entry name" value="4FE4S_WBL"/>
    <property type="match status" value="1"/>
</dbReference>
<proteinExistence type="predicted"/>
<dbReference type="RefSeq" id="WP_189062132.1">
    <property type="nucleotide sequence ID" value="NZ_BMMK01000068.1"/>
</dbReference>
<name>A0A8J3CF26_9PSEU</name>
<accession>A0A8J3CF26</accession>
<evidence type="ECO:0000313" key="2">
    <source>
        <dbReference type="EMBL" id="GGM84133.1"/>
    </source>
</evidence>
<reference evidence="2" key="1">
    <citation type="journal article" date="2014" name="Int. J. Syst. Evol. Microbiol.">
        <title>Complete genome sequence of Corynebacterium casei LMG S-19264T (=DSM 44701T), isolated from a smear-ripened cheese.</title>
        <authorList>
            <consortium name="US DOE Joint Genome Institute (JGI-PGF)"/>
            <person name="Walter F."/>
            <person name="Albersmeier A."/>
            <person name="Kalinowski J."/>
            <person name="Ruckert C."/>
        </authorList>
    </citation>
    <scope>NUCLEOTIDE SEQUENCE</scope>
    <source>
        <strain evidence="2">CGMCC 4.5737</strain>
    </source>
</reference>